<evidence type="ECO:0000313" key="2">
    <source>
        <dbReference type="Proteomes" id="UP000297890"/>
    </source>
</evidence>
<comment type="caution">
    <text evidence="1">The sequence shown here is derived from an EMBL/GenBank/DDBJ whole genome shotgun (WGS) entry which is preliminary data.</text>
</comment>
<name>A0A4Z0F7S1_9GAMM</name>
<dbReference type="AlphaFoldDB" id="A0A4Z0F7S1"/>
<organism evidence="1 2">
    <name type="scientific">Candidatus Macondimonas diazotrophica</name>
    <dbReference type="NCBI Taxonomy" id="2305248"/>
    <lineage>
        <taxon>Bacteria</taxon>
        <taxon>Pseudomonadati</taxon>
        <taxon>Pseudomonadota</taxon>
        <taxon>Gammaproteobacteria</taxon>
        <taxon>Chromatiales</taxon>
        <taxon>Ectothiorhodospiraceae</taxon>
        <taxon>Candidatus Macondimonas</taxon>
    </lineage>
</organism>
<reference evidence="1 2" key="1">
    <citation type="journal article" date="2019" name="ISME J.">
        <title>Candidatus Macondimonas diazotrophica, a novel gammaproteobacterial genus dominating crude-oil-contaminated coastal sediments.</title>
        <authorList>
            <person name="Karthikeyan S."/>
            <person name="Konstantinidis K."/>
        </authorList>
    </citation>
    <scope>NUCLEOTIDE SEQUENCE [LARGE SCALE GENOMIC DNA]</scope>
    <source>
        <strain evidence="1 2">KTK01</strain>
    </source>
</reference>
<keyword evidence="2" id="KW-1185">Reference proteome</keyword>
<evidence type="ECO:0000313" key="1">
    <source>
        <dbReference type="EMBL" id="TFZ81587.1"/>
    </source>
</evidence>
<evidence type="ECO:0008006" key="3">
    <source>
        <dbReference type="Google" id="ProtNLM"/>
    </source>
</evidence>
<accession>A0A4Z0F7S1</accession>
<protein>
    <recommendedName>
        <fullName evidence="3">Tail assembly chaperone</fullName>
    </recommendedName>
</protein>
<sequence>MSLYDTYATNKAAETEGTWVEFGPNLRLKLRRFSCPQAKAVRTRLEKPYTGLLRSGGSIPDEDLENITERVIAEAIIVDWEGATGPDGEPLECTTETKLKVLKDLPDFRNQVAAVALDRDTFKAALDEGSVKN</sequence>
<proteinExistence type="predicted"/>
<dbReference type="RefSeq" id="WP_135282631.1">
    <property type="nucleotide sequence ID" value="NZ_SRIO01000019.1"/>
</dbReference>
<dbReference type="EMBL" id="SRIO01000019">
    <property type="protein sequence ID" value="TFZ81587.1"/>
    <property type="molecule type" value="Genomic_DNA"/>
</dbReference>
<dbReference type="Proteomes" id="UP000297890">
    <property type="component" value="Unassembled WGS sequence"/>
</dbReference>
<gene>
    <name evidence="1" type="ORF">E4680_11840</name>
</gene>